<dbReference type="PANTHER" id="PTHR19853:SF1">
    <property type="entry name" value="TBC1 DOMAIN FAMILY MEMBER 31"/>
    <property type="match status" value="1"/>
</dbReference>
<name>A0A6P8Z0J1_THRPL</name>
<dbReference type="InterPro" id="IPR015943">
    <property type="entry name" value="WD40/YVTN_repeat-like_dom_sf"/>
</dbReference>
<evidence type="ECO:0000256" key="7">
    <source>
        <dbReference type="ARBA" id="ARBA00022794"/>
    </source>
</evidence>
<organism evidence="16">
    <name type="scientific">Thrips palmi</name>
    <name type="common">Melon thrips</name>
    <dbReference type="NCBI Taxonomy" id="161013"/>
    <lineage>
        <taxon>Eukaryota</taxon>
        <taxon>Metazoa</taxon>
        <taxon>Ecdysozoa</taxon>
        <taxon>Arthropoda</taxon>
        <taxon>Hexapoda</taxon>
        <taxon>Insecta</taxon>
        <taxon>Pterygota</taxon>
        <taxon>Neoptera</taxon>
        <taxon>Paraneoptera</taxon>
        <taxon>Thysanoptera</taxon>
        <taxon>Terebrantia</taxon>
        <taxon>Thripoidea</taxon>
        <taxon>Thripidae</taxon>
        <taxon>Thrips</taxon>
    </lineage>
</organism>
<reference evidence="16" key="1">
    <citation type="submission" date="2025-08" db="UniProtKB">
        <authorList>
            <consortium name="RefSeq"/>
        </authorList>
    </citation>
    <scope>IDENTIFICATION</scope>
    <source>
        <tissue evidence="16">Total insect</tissue>
    </source>
</reference>
<dbReference type="GO" id="GO:0060271">
    <property type="term" value="P:cilium assembly"/>
    <property type="evidence" value="ECO:0007669"/>
    <property type="project" value="UniProtKB-ARBA"/>
</dbReference>
<dbReference type="FunCoup" id="A0A6P8Z0J1">
    <property type="interactions" value="64"/>
</dbReference>
<evidence type="ECO:0000256" key="12">
    <source>
        <dbReference type="SAM" id="Coils"/>
    </source>
</evidence>
<keyword evidence="5" id="KW-0853">WD repeat</keyword>
<evidence type="ECO:0000256" key="5">
    <source>
        <dbReference type="ARBA" id="ARBA00022574"/>
    </source>
</evidence>
<evidence type="ECO:0000313" key="15">
    <source>
        <dbReference type="Proteomes" id="UP000515158"/>
    </source>
</evidence>
<dbReference type="GeneID" id="117648006"/>
<dbReference type="SUPFAM" id="SSF47923">
    <property type="entry name" value="Ypt/Rab-GAP domain of gyp1p"/>
    <property type="match status" value="1"/>
</dbReference>
<evidence type="ECO:0000256" key="11">
    <source>
        <dbReference type="ARBA" id="ARBA00034464"/>
    </source>
</evidence>
<evidence type="ECO:0000256" key="3">
    <source>
        <dbReference type="ARBA" id="ARBA00014199"/>
    </source>
</evidence>
<feature type="region of interest" description="Disordered" evidence="13">
    <location>
        <begin position="358"/>
        <end position="379"/>
    </location>
</feature>
<protein>
    <recommendedName>
        <fullName evidence="3">TBC1 domain family member 31</fullName>
    </recommendedName>
</protein>
<sequence length="1004" mass="114662">MEPVSDLKPRIFKQPYTKTTNRSDGLLLKIHHTAPGPTGDIRRTRFLFSSFSCCDELLAVADHRGNIFVVDLTNSVFWPLGKQFSLSLLSFHCHKKSELVIGTKQCSLLLLNTETGRHLATLSGHTEAPTKVTFSSDGNYCLSVASCEGFIWDLKTLTQAHRLNLQPGMAIKQAIFMPISDNILACFQDDAIHIWGFPSFQCVKQVVPDTWKGDSIRSLAFTRNGRAMVLGGASRQLVIFTVEDWDCQRVILLPDYVSKVEHLEFLPQAFDSGANQILVVLLDSGKLLFLDLTKETIMESKTENNISSFTCSRSGKYVVCNTVSGESKIFSGSQMLSNVVRGPGKDPAQSKNEALNLESVPLPEMQPNTNPPKKPIKLPSKKSLSKINEQFDTVLDINRLRRILKEFYEYSDQYRGLIWRSILRLPGNKGPWKSLSERPLHPAAQDLSLNNLCHNKILYSCLQSVISCLAYWSPVFGELPYLPQFLLPFIKAFHSDKFVCFEVATTLIINWCQHWFEYLSFPPVNVLGMIENVLTEHDHDLVSMFCNAGVTSRQYAWSLLSTAFSEVLTSAQWKQLWDHVLSNPPWFLLFAVVAYNMCCRASLKTCSSKQDFDFFFQHQNPINMKYFLKKCYDLMEKTSSENHPRQYLKPFSPLSKGNYPVFSEFPKFIVNYQKEQRDAIRREEENILKEQQMVLSRRLACEETRMREKKAQVHEARLLEAEKAANAALQAEEERLAEKRKQLASLRRELRLQEEESLAAAKVELMEHHVKQRSAELDRLHRQLHARAKQSGLDREGLNEEVHEQFSRLRVKKQELQQRLGEYSLKKLARSLMENTIPSDEIFHLRQQQQLLSEEIQKLRKESGHSRVKADNVDIKMAELDSIQQRVDLALAKKAFLQQDLLMNAEHCLEEAHAATKLKKLEHEVEDLTQKLALLTNSTDPHAKCKSELNEKKVLNINEPTVCFESSPAAGAALSLHGSDFYSKEKCAVTSAMELRRSLLSSWN</sequence>
<evidence type="ECO:0000259" key="14">
    <source>
        <dbReference type="PROSITE" id="PS50086"/>
    </source>
</evidence>
<evidence type="ECO:0000256" key="10">
    <source>
        <dbReference type="ARBA" id="ARBA00023273"/>
    </source>
</evidence>
<keyword evidence="7" id="KW-0970">Cilium biogenesis/degradation</keyword>
<keyword evidence="10" id="KW-0966">Cell projection</keyword>
<accession>A0A6P8Z0J1</accession>
<feature type="coiled-coil region" evidence="12">
    <location>
        <begin position="799"/>
        <end position="938"/>
    </location>
</feature>
<comment type="subcellular location">
    <subcellularLocation>
        <location evidence="1">Cytoplasm</location>
        <location evidence="1">Cytoskeleton</location>
        <location evidence="1">Cilium basal body</location>
    </subcellularLocation>
    <subcellularLocation>
        <location evidence="2">Cytoplasm</location>
        <location evidence="2">Cytoskeleton</location>
        <location evidence="2">Microtubule organizing center</location>
        <location evidence="2">Centrosome</location>
        <location evidence="2">Centriolar satellite</location>
    </subcellularLocation>
</comment>
<dbReference type="InterPro" id="IPR035969">
    <property type="entry name" value="Rab-GAP_TBC_sf"/>
</dbReference>
<dbReference type="SMART" id="SM00320">
    <property type="entry name" value="WD40"/>
    <property type="match status" value="4"/>
</dbReference>
<evidence type="ECO:0000256" key="1">
    <source>
        <dbReference type="ARBA" id="ARBA00004120"/>
    </source>
</evidence>
<dbReference type="FunFam" id="1.10.472.80:FF:000022">
    <property type="entry name" value="TBC1 domain family, member 31"/>
    <property type="match status" value="1"/>
</dbReference>
<keyword evidence="15" id="KW-1185">Reference proteome</keyword>
<dbReference type="KEGG" id="tpal:117648006"/>
<dbReference type="SUPFAM" id="SSF50978">
    <property type="entry name" value="WD40 repeat-like"/>
    <property type="match status" value="1"/>
</dbReference>
<evidence type="ECO:0000313" key="16">
    <source>
        <dbReference type="RefSeq" id="XP_034245968.1"/>
    </source>
</evidence>
<dbReference type="InParanoid" id="A0A6P8Z0J1"/>
<dbReference type="Gene3D" id="1.10.472.80">
    <property type="entry name" value="Ypt/Rab-GAP domain of gyp1p, domain 3"/>
    <property type="match status" value="1"/>
</dbReference>
<dbReference type="PROSITE" id="PS50086">
    <property type="entry name" value="TBC_RABGAP"/>
    <property type="match status" value="1"/>
</dbReference>
<evidence type="ECO:0000256" key="2">
    <source>
        <dbReference type="ARBA" id="ARBA00004607"/>
    </source>
</evidence>
<evidence type="ECO:0000256" key="8">
    <source>
        <dbReference type="ARBA" id="ARBA00023054"/>
    </source>
</evidence>
<evidence type="ECO:0000256" key="6">
    <source>
        <dbReference type="ARBA" id="ARBA00022737"/>
    </source>
</evidence>
<evidence type="ECO:0000256" key="4">
    <source>
        <dbReference type="ARBA" id="ARBA00022490"/>
    </source>
</evidence>
<keyword evidence="9" id="KW-0206">Cytoskeleton</keyword>
<evidence type="ECO:0000256" key="13">
    <source>
        <dbReference type="SAM" id="MobiDB-lite"/>
    </source>
</evidence>
<feature type="domain" description="Rab-GAP TBC" evidence="14">
    <location>
        <begin position="409"/>
        <end position="584"/>
    </location>
</feature>
<proteinExistence type="predicted"/>
<keyword evidence="6" id="KW-0677">Repeat</keyword>
<keyword evidence="8 12" id="KW-0175">Coiled coil</keyword>
<dbReference type="RefSeq" id="XP_034245968.1">
    <property type="nucleotide sequence ID" value="XM_034390077.1"/>
</dbReference>
<feature type="coiled-coil region" evidence="12">
    <location>
        <begin position="719"/>
        <end position="756"/>
    </location>
</feature>
<evidence type="ECO:0000256" key="9">
    <source>
        <dbReference type="ARBA" id="ARBA00023212"/>
    </source>
</evidence>
<dbReference type="PANTHER" id="PTHR19853">
    <property type="entry name" value="WD REPEAT CONTAINING PROTEIN 3 WDR3"/>
    <property type="match status" value="1"/>
</dbReference>
<dbReference type="InterPro" id="IPR000195">
    <property type="entry name" value="Rab-GAP-TBC_dom"/>
</dbReference>
<dbReference type="InterPro" id="IPR001680">
    <property type="entry name" value="WD40_rpt"/>
</dbReference>
<dbReference type="AlphaFoldDB" id="A0A6P8Z0J1"/>
<dbReference type="Gene3D" id="2.130.10.10">
    <property type="entry name" value="YVTN repeat-like/Quinoprotein amine dehydrogenase"/>
    <property type="match status" value="2"/>
</dbReference>
<dbReference type="GO" id="GO:0060090">
    <property type="term" value="F:molecular adaptor activity"/>
    <property type="evidence" value="ECO:0007669"/>
    <property type="project" value="UniProtKB-ARBA"/>
</dbReference>
<dbReference type="Proteomes" id="UP000515158">
    <property type="component" value="Unplaced"/>
</dbReference>
<dbReference type="OrthoDB" id="5578278at2759"/>
<comment type="function">
    <text evidence="11">Molecular adapter which is involved in cilium biogenesis. Part of a functional complex including OFD1 a centriolar protein involved in cilium assembly. Could regulate the cAMP-dependent phosphorylation of OFD1, and its subsequent ubiquitination by PJA2 which ultimately leads to its proteasomal degradation.</text>
</comment>
<dbReference type="GO" id="GO:0036064">
    <property type="term" value="C:ciliary basal body"/>
    <property type="evidence" value="ECO:0007669"/>
    <property type="project" value="TreeGrafter"/>
</dbReference>
<dbReference type="InterPro" id="IPR036322">
    <property type="entry name" value="WD40_repeat_dom_sf"/>
</dbReference>
<gene>
    <name evidence="16" type="primary">LOC117648006</name>
</gene>
<keyword evidence="4" id="KW-0963">Cytoplasm</keyword>
<dbReference type="GO" id="GO:0034451">
    <property type="term" value="C:centriolar satellite"/>
    <property type="evidence" value="ECO:0007669"/>
    <property type="project" value="UniProtKB-SubCell"/>
</dbReference>
<dbReference type="InterPro" id="IPR051570">
    <property type="entry name" value="TBC1_cilium_biogenesis"/>
</dbReference>